<evidence type="ECO:0000256" key="1">
    <source>
        <dbReference type="SAM" id="MobiDB-lite"/>
    </source>
</evidence>
<comment type="caution">
    <text evidence="3">The sequence shown here is derived from an EMBL/GenBank/DDBJ whole genome shotgun (WGS) entry which is preliminary data.</text>
</comment>
<protein>
    <recommendedName>
        <fullName evidence="5">Lipocalin-like domain-containing protein</fullName>
    </recommendedName>
</protein>
<dbReference type="RefSeq" id="WP_068271635.1">
    <property type="nucleotide sequence ID" value="NZ_LQZG01000001.1"/>
</dbReference>
<keyword evidence="2" id="KW-0732">Signal</keyword>
<feature type="chain" id="PRO_5008048891" description="Lipocalin-like domain-containing protein" evidence="2">
    <location>
        <begin position="27"/>
        <end position="280"/>
    </location>
</feature>
<evidence type="ECO:0000313" key="3">
    <source>
        <dbReference type="EMBL" id="OAB88891.1"/>
    </source>
</evidence>
<evidence type="ECO:0000313" key="4">
    <source>
        <dbReference type="Proteomes" id="UP000076976"/>
    </source>
</evidence>
<reference evidence="3 4" key="1">
    <citation type="submission" date="2016-01" db="EMBL/GenBank/DDBJ databases">
        <title>Janibacter melonis strain CD11_4 genome sequencing and assembly.</title>
        <authorList>
            <person name="Nair G.R."/>
            <person name="Kaur G."/>
            <person name="Chander A.M."/>
            <person name="Mayilraj S."/>
        </authorList>
    </citation>
    <scope>NUCLEOTIDE SEQUENCE [LARGE SCALE GENOMIC DNA]</scope>
    <source>
        <strain evidence="3 4">CD11-4</strain>
    </source>
</reference>
<dbReference type="EMBL" id="LQZG01000001">
    <property type="protein sequence ID" value="OAB88891.1"/>
    <property type="molecule type" value="Genomic_DNA"/>
</dbReference>
<gene>
    <name evidence="3" type="ORF">AWH69_03745</name>
</gene>
<feature type="compositionally biased region" description="Low complexity" evidence="1">
    <location>
        <begin position="57"/>
        <end position="73"/>
    </location>
</feature>
<organism evidence="3 4">
    <name type="scientific">Janibacter melonis</name>
    <dbReference type="NCBI Taxonomy" id="262209"/>
    <lineage>
        <taxon>Bacteria</taxon>
        <taxon>Bacillati</taxon>
        <taxon>Actinomycetota</taxon>
        <taxon>Actinomycetes</taxon>
        <taxon>Micrococcales</taxon>
        <taxon>Intrasporangiaceae</taxon>
        <taxon>Janibacter</taxon>
    </lineage>
</organism>
<proteinExistence type="predicted"/>
<name>A0A176QGV1_9MICO</name>
<sequence length="280" mass="28774">MRERATAWDRRCLLLAGALLPLAACAGEPEPLERSSSDPAPAGPGSGSGSPPGSPAPGGRTSSDPTGSGTSGTLEQVDLPRVVELAGRWAAYAAIWAGGEFSSGGGPSADDGDWLYEDMFGQWAFLTRFADGRAVMVGSARPGEVRPAADEASAREAMLSGAPAWWETGLQQIDPATTIHFVCGYEDGRWREVSGASDRAGGIGSLNFVLRTERQVVDEMVLMANTGVADRPARAKAAARALVRAGSTATAAQVDAVGPDIRDARAGAAAAALFAAPGRH</sequence>
<accession>A0A176QGV1</accession>
<evidence type="ECO:0008006" key="5">
    <source>
        <dbReference type="Google" id="ProtNLM"/>
    </source>
</evidence>
<dbReference type="Proteomes" id="UP000076976">
    <property type="component" value="Unassembled WGS sequence"/>
</dbReference>
<keyword evidence="4" id="KW-1185">Reference proteome</keyword>
<feature type="region of interest" description="Disordered" evidence="1">
    <location>
        <begin position="28"/>
        <end position="76"/>
    </location>
</feature>
<dbReference type="AlphaFoldDB" id="A0A176QGV1"/>
<evidence type="ECO:0000256" key="2">
    <source>
        <dbReference type="SAM" id="SignalP"/>
    </source>
</evidence>
<dbReference type="STRING" id="262209.AWH69_03745"/>
<feature type="signal peptide" evidence="2">
    <location>
        <begin position="1"/>
        <end position="26"/>
    </location>
</feature>